<dbReference type="AlphaFoldDB" id="X1SR12"/>
<evidence type="ECO:0000313" key="1">
    <source>
        <dbReference type="EMBL" id="GAI70264.1"/>
    </source>
</evidence>
<dbReference type="EMBL" id="BARV01044222">
    <property type="protein sequence ID" value="GAI70264.1"/>
    <property type="molecule type" value="Genomic_DNA"/>
</dbReference>
<sequence>MVVGDVEKIISVLRDGENITHLCHVISENIMTIPLKEAEVIELKYRVNVSPHWWVHYHAK</sequence>
<proteinExistence type="predicted"/>
<reference evidence="1" key="1">
    <citation type="journal article" date="2014" name="Front. Microbiol.">
        <title>High frequency of phylogenetically diverse reductive dehalogenase-homologous genes in deep subseafloor sedimentary metagenomes.</title>
        <authorList>
            <person name="Kawai M."/>
            <person name="Futagami T."/>
            <person name="Toyoda A."/>
            <person name="Takaki Y."/>
            <person name="Nishi S."/>
            <person name="Hori S."/>
            <person name="Arai W."/>
            <person name="Tsubouchi T."/>
            <person name="Morono Y."/>
            <person name="Uchiyama I."/>
            <person name="Ito T."/>
            <person name="Fujiyama A."/>
            <person name="Inagaki F."/>
            <person name="Takami H."/>
        </authorList>
    </citation>
    <scope>NUCLEOTIDE SEQUENCE</scope>
    <source>
        <strain evidence="1">Expedition CK06-06</strain>
    </source>
</reference>
<protein>
    <submittedName>
        <fullName evidence="1">Uncharacterized protein</fullName>
    </submittedName>
</protein>
<gene>
    <name evidence="1" type="ORF">S06H3_65577</name>
</gene>
<accession>X1SR12</accession>
<comment type="caution">
    <text evidence="1">The sequence shown here is derived from an EMBL/GenBank/DDBJ whole genome shotgun (WGS) entry which is preliminary data.</text>
</comment>
<name>X1SR12_9ZZZZ</name>
<organism evidence="1">
    <name type="scientific">marine sediment metagenome</name>
    <dbReference type="NCBI Taxonomy" id="412755"/>
    <lineage>
        <taxon>unclassified sequences</taxon>
        <taxon>metagenomes</taxon>
        <taxon>ecological metagenomes</taxon>
    </lineage>
</organism>